<dbReference type="STRING" id="797516.HMPREF9104_01826"/>
<feature type="transmembrane region" description="Helical" evidence="8">
    <location>
        <begin position="49"/>
        <end position="69"/>
    </location>
</feature>
<gene>
    <name evidence="9" type="ORF">HMPREF9104_01826</name>
</gene>
<keyword evidence="6 8" id="KW-1133">Transmembrane helix</keyword>
<accession>H1LGU7</accession>
<organism evidence="9 10">
    <name type="scientific">Lentilactobacillus kisonensis F0435</name>
    <dbReference type="NCBI Taxonomy" id="797516"/>
    <lineage>
        <taxon>Bacteria</taxon>
        <taxon>Bacillati</taxon>
        <taxon>Bacillota</taxon>
        <taxon>Bacilli</taxon>
        <taxon>Lactobacillales</taxon>
        <taxon>Lactobacillaceae</taxon>
        <taxon>Lentilactobacillus</taxon>
    </lineage>
</organism>
<keyword evidence="7 8" id="KW-0472">Membrane</keyword>
<sequence length="268" mass="28630">RWLHMTTHMLQMIMILFPVGILSGIVSTTAGLASLVSYPALLSVGIPPVFANVTNTAALVMTGFGSTVSSQKELGDHKKDLIKVLPLTIIGSISGSFLLLQQPSASFTKVVPFFILLAGLLLLTQVKKTSANKQEIALDGSTHSHKRTVISAIVIIAVLLVGAYCGYFGAAGGVMMLAILSSITSMPYSSYNALKNVSLGASNLVATLIYAFNSHIYWWLVLPLGLGLFVGGYIGPKIVRIIPERQLKLVVSLLAFGLAVDLFMKAYF</sequence>
<feature type="transmembrane region" description="Helical" evidence="8">
    <location>
        <begin position="81"/>
        <end position="100"/>
    </location>
</feature>
<dbReference type="PATRIC" id="fig|797516.3.peg.1638"/>
<evidence type="ECO:0000256" key="3">
    <source>
        <dbReference type="ARBA" id="ARBA00022448"/>
    </source>
</evidence>
<feature type="transmembrane region" description="Helical" evidence="8">
    <location>
        <begin position="106"/>
        <end position="126"/>
    </location>
</feature>
<dbReference type="GO" id="GO:0005886">
    <property type="term" value="C:plasma membrane"/>
    <property type="evidence" value="ECO:0007669"/>
    <property type="project" value="UniProtKB-SubCell"/>
</dbReference>
<feature type="transmembrane region" description="Helical" evidence="8">
    <location>
        <begin position="12"/>
        <end position="37"/>
    </location>
</feature>
<dbReference type="AlphaFoldDB" id="H1LGU7"/>
<dbReference type="PANTHER" id="PTHR30269:SF0">
    <property type="entry name" value="MEMBRANE TRANSPORTER PROTEIN YFCA-RELATED"/>
    <property type="match status" value="1"/>
</dbReference>
<evidence type="ECO:0000256" key="4">
    <source>
        <dbReference type="ARBA" id="ARBA00022475"/>
    </source>
</evidence>
<evidence type="ECO:0000256" key="1">
    <source>
        <dbReference type="ARBA" id="ARBA00004651"/>
    </source>
</evidence>
<dbReference type="Proteomes" id="UP000005025">
    <property type="component" value="Unassembled WGS sequence"/>
</dbReference>
<evidence type="ECO:0000313" key="10">
    <source>
        <dbReference type="Proteomes" id="UP000005025"/>
    </source>
</evidence>
<proteinExistence type="inferred from homology"/>
<dbReference type="PANTHER" id="PTHR30269">
    <property type="entry name" value="TRANSMEMBRANE PROTEIN YFCA"/>
    <property type="match status" value="1"/>
</dbReference>
<evidence type="ECO:0000313" key="9">
    <source>
        <dbReference type="EMBL" id="EHO50800.1"/>
    </source>
</evidence>
<feature type="transmembrane region" description="Helical" evidence="8">
    <location>
        <begin position="147"/>
        <end position="180"/>
    </location>
</feature>
<name>H1LGU7_9LACO</name>
<evidence type="ECO:0000256" key="6">
    <source>
        <dbReference type="ARBA" id="ARBA00022989"/>
    </source>
</evidence>
<dbReference type="InterPro" id="IPR052017">
    <property type="entry name" value="TSUP"/>
</dbReference>
<comment type="subcellular location">
    <subcellularLocation>
        <location evidence="1 8">Cell membrane</location>
        <topology evidence="1 8">Multi-pass membrane protein</topology>
    </subcellularLocation>
</comment>
<protein>
    <recommendedName>
        <fullName evidence="8">Probable membrane transporter protein</fullName>
    </recommendedName>
</protein>
<feature type="transmembrane region" description="Helical" evidence="8">
    <location>
        <begin position="216"/>
        <end position="235"/>
    </location>
</feature>
<keyword evidence="4 8" id="KW-1003">Cell membrane</keyword>
<comment type="caution">
    <text evidence="9">The sequence shown here is derived from an EMBL/GenBank/DDBJ whole genome shotgun (WGS) entry which is preliminary data.</text>
</comment>
<evidence type="ECO:0000256" key="5">
    <source>
        <dbReference type="ARBA" id="ARBA00022692"/>
    </source>
</evidence>
<evidence type="ECO:0000256" key="8">
    <source>
        <dbReference type="RuleBase" id="RU363041"/>
    </source>
</evidence>
<comment type="similarity">
    <text evidence="2 8">Belongs to the 4-toluene sulfonate uptake permease (TSUP) (TC 2.A.102) family.</text>
</comment>
<reference evidence="9 10" key="1">
    <citation type="submission" date="2011-09" db="EMBL/GenBank/DDBJ databases">
        <authorList>
            <person name="Weinstock G."/>
            <person name="Sodergren E."/>
            <person name="Clifton S."/>
            <person name="Fulton L."/>
            <person name="Fulton B."/>
            <person name="Courtney L."/>
            <person name="Fronick C."/>
            <person name="Harrison M."/>
            <person name="Strong C."/>
            <person name="Farmer C."/>
            <person name="Delahaunty K."/>
            <person name="Markovic C."/>
            <person name="Hall O."/>
            <person name="Minx P."/>
            <person name="Tomlinson C."/>
            <person name="Mitreva M."/>
            <person name="Hou S."/>
            <person name="Chen J."/>
            <person name="Wollam A."/>
            <person name="Pepin K.H."/>
            <person name="Johnson M."/>
            <person name="Bhonagiri V."/>
            <person name="Zhang X."/>
            <person name="Suruliraj S."/>
            <person name="Warren W."/>
            <person name="Chinwalla A."/>
            <person name="Mardis E.R."/>
            <person name="Wilson R.K."/>
        </authorList>
    </citation>
    <scope>NUCLEOTIDE SEQUENCE [LARGE SCALE GENOMIC DNA]</scope>
    <source>
        <strain evidence="9 10">F0435</strain>
    </source>
</reference>
<dbReference type="EMBL" id="AGRJ01000159">
    <property type="protein sequence ID" value="EHO50800.1"/>
    <property type="molecule type" value="Genomic_DNA"/>
</dbReference>
<evidence type="ECO:0000256" key="7">
    <source>
        <dbReference type="ARBA" id="ARBA00023136"/>
    </source>
</evidence>
<keyword evidence="3" id="KW-0813">Transport</keyword>
<feature type="non-terminal residue" evidence="9">
    <location>
        <position position="1"/>
    </location>
</feature>
<dbReference type="Pfam" id="PF01925">
    <property type="entry name" value="TauE"/>
    <property type="match status" value="1"/>
</dbReference>
<keyword evidence="5 8" id="KW-0812">Transmembrane</keyword>
<dbReference type="InterPro" id="IPR002781">
    <property type="entry name" value="TM_pro_TauE-like"/>
</dbReference>
<feature type="transmembrane region" description="Helical" evidence="8">
    <location>
        <begin position="247"/>
        <end position="267"/>
    </location>
</feature>
<evidence type="ECO:0000256" key="2">
    <source>
        <dbReference type="ARBA" id="ARBA00009142"/>
    </source>
</evidence>
<dbReference type="HOGENOM" id="CLU_045498_7_1_9"/>